<organism evidence="3 4">
    <name type="scientific">Phaedon cochleariae</name>
    <name type="common">Mustard beetle</name>
    <dbReference type="NCBI Taxonomy" id="80249"/>
    <lineage>
        <taxon>Eukaryota</taxon>
        <taxon>Metazoa</taxon>
        <taxon>Ecdysozoa</taxon>
        <taxon>Arthropoda</taxon>
        <taxon>Hexapoda</taxon>
        <taxon>Insecta</taxon>
        <taxon>Pterygota</taxon>
        <taxon>Neoptera</taxon>
        <taxon>Endopterygota</taxon>
        <taxon>Coleoptera</taxon>
        <taxon>Polyphaga</taxon>
        <taxon>Cucujiformia</taxon>
        <taxon>Chrysomeloidea</taxon>
        <taxon>Chrysomelidae</taxon>
        <taxon>Chrysomelinae</taxon>
        <taxon>Chrysomelini</taxon>
        <taxon>Phaedon</taxon>
    </lineage>
</organism>
<sequence length="303" mass="34310">MGGKEITLKDVYLLMQNINTNLSEKIEKVEQSTQSLCKALQIGVSIVKEEVQILQEENKQLKSKLEKVEKRQKHNNLVFYGIKEEASENQHSLLETIVEITEQKLEIELKKSDFNDIFRLGKKSGSQSGHNRPILVSLISHIKRQEILRSGKKFKSTGIFVADDLSDSERKERKILIEGLKEARNNNKKASIKGNKLIIEGKEYTASNIPHAEQSTSTDYFSPPSPRKSTSAPTTPSPKEIEIEEEEEEIEEENNRPASIIPVKPQADKKKEEIKLKAKTTSTSSSGETPKKLTRSNSRPFKK</sequence>
<evidence type="ECO:0000256" key="2">
    <source>
        <dbReference type="SAM" id="MobiDB-lite"/>
    </source>
</evidence>
<evidence type="ECO:0000313" key="3">
    <source>
        <dbReference type="EMBL" id="CAH1155681.1"/>
    </source>
</evidence>
<gene>
    <name evidence="3" type="ORF">PHAECO_LOCUS6790</name>
</gene>
<evidence type="ECO:0000313" key="4">
    <source>
        <dbReference type="Proteomes" id="UP001153737"/>
    </source>
</evidence>
<reference evidence="3" key="2">
    <citation type="submission" date="2022-10" db="EMBL/GenBank/DDBJ databases">
        <authorList>
            <consortium name="ENA_rothamsted_submissions"/>
            <consortium name="culmorum"/>
            <person name="King R."/>
        </authorList>
    </citation>
    <scope>NUCLEOTIDE SEQUENCE</scope>
</reference>
<protein>
    <recommendedName>
        <fullName evidence="5">Endonuclease-reverse transcriptase</fullName>
    </recommendedName>
</protein>
<dbReference type="EMBL" id="OU896708">
    <property type="protein sequence ID" value="CAH1155681.1"/>
    <property type="molecule type" value="Genomic_DNA"/>
</dbReference>
<evidence type="ECO:0008006" key="5">
    <source>
        <dbReference type="Google" id="ProtNLM"/>
    </source>
</evidence>
<evidence type="ECO:0000256" key="1">
    <source>
        <dbReference type="SAM" id="Coils"/>
    </source>
</evidence>
<reference evidence="3" key="1">
    <citation type="submission" date="2022-01" db="EMBL/GenBank/DDBJ databases">
        <authorList>
            <person name="King R."/>
        </authorList>
    </citation>
    <scope>NUCLEOTIDE SEQUENCE</scope>
</reference>
<feature type="compositionally biased region" description="Polar residues" evidence="2">
    <location>
        <begin position="208"/>
        <end position="220"/>
    </location>
</feature>
<dbReference type="AlphaFoldDB" id="A0A9P0DMW9"/>
<accession>A0A9P0DMW9</accession>
<feature type="coiled-coil region" evidence="1">
    <location>
        <begin position="44"/>
        <end position="71"/>
    </location>
</feature>
<feature type="compositionally biased region" description="Low complexity" evidence="2">
    <location>
        <begin position="279"/>
        <end position="288"/>
    </location>
</feature>
<dbReference type="OrthoDB" id="6749043at2759"/>
<feature type="region of interest" description="Disordered" evidence="2">
    <location>
        <begin position="208"/>
        <end position="303"/>
    </location>
</feature>
<feature type="compositionally biased region" description="Acidic residues" evidence="2">
    <location>
        <begin position="242"/>
        <end position="252"/>
    </location>
</feature>
<dbReference type="Proteomes" id="UP001153737">
    <property type="component" value="Chromosome 2"/>
</dbReference>
<name>A0A9P0DMW9_PHACE</name>
<keyword evidence="1" id="KW-0175">Coiled coil</keyword>
<feature type="compositionally biased region" description="Basic and acidic residues" evidence="2">
    <location>
        <begin position="266"/>
        <end position="276"/>
    </location>
</feature>
<proteinExistence type="predicted"/>
<dbReference type="Gene3D" id="3.30.70.1820">
    <property type="entry name" value="L1 transposable element, RRM domain"/>
    <property type="match status" value="1"/>
</dbReference>
<keyword evidence="4" id="KW-1185">Reference proteome</keyword>